<evidence type="ECO:0000256" key="8">
    <source>
        <dbReference type="ARBA" id="ARBA00023306"/>
    </source>
</evidence>
<evidence type="ECO:0000313" key="14">
    <source>
        <dbReference type="EMBL" id="OOC09180.1"/>
    </source>
</evidence>
<keyword evidence="9 10" id="KW-0961">Cell wall biogenesis/degradation</keyword>
<comment type="function">
    <text evidence="10 11">Involved in cell wall formation. Catalyzes the final step in the synthesis of UDP-N-acetylmuramoyl-pentapeptide, the precursor of murein.</text>
</comment>
<dbReference type="SUPFAM" id="SSF63418">
    <property type="entry name" value="MurE/MurF N-terminal domain"/>
    <property type="match status" value="1"/>
</dbReference>
<dbReference type="GO" id="GO:0051301">
    <property type="term" value="P:cell division"/>
    <property type="evidence" value="ECO:0007669"/>
    <property type="project" value="UniProtKB-KW"/>
</dbReference>
<gene>
    <name evidence="10" type="primary">murF</name>
    <name evidence="14" type="ORF">B1A74_12295</name>
</gene>
<keyword evidence="7 10" id="KW-0573">Peptidoglycan synthesis</keyword>
<comment type="subcellular location">
    <subcellularLocation>
        <location evidence="10 11">Cytoplasm</location>
    </subcellularLocation>
</comment>
<dbReference type="GO" id="GO:0008360">
    <property type="term" value="P:regulation of cell shape"/>
    <property type="evidence" value="ECO:0007669"/>
    <property type="project" value="UniProtKB-KW"/>
</dbReference>
<evidence type="ECO:0000256" key="11">
    <source>
        <dbReference type="RuleBase" id="RU004136"/>
    </source>
</evidence>
<keyword evidence="15" id="KW-1185">Reference proteome</keyword>
<dbReference type="EMBL" id="MUZR01000058">
    <property type="protein sequence ID" value="OOC09180.1"/>
    <property type="molecule type" value="Genomic_DNA"/>
</dbReference>
<dbReference type="Gene3D" id="3.40.1390.10">
    <property type="entry name" value="MurE/MurF, N-terminal domain"/>
    <property type="match status" value="1"/>
</dbReference>
<dbReference type="SUPFAM" id="SSF53623">
    <property type="entry name" value="MurD-like peptide ligases, catalytic domain"/>
    <property type="match status" value="1"/>
</dbReference>
<comment type="similarity">
    <text evidence="10">Belongs to the MurCDEF family. MurF subfamily.</text>
</comment>
<dbReference type="InterPro" id="IPR013221">
    <property type="entry name" value="Mur_ligase_cen"/>
</dbReference>
<dbReference type="PANTHER" id="PTHR43024">
    <property type="entry name" value="UDP-N-ACETYLMURAMOYL-TRIPEPTIDE--D-ALANYL-D-ALANINE LIGASE"/>
    <property type="match status" value="1"/>
</dbReference>
<dbReference type="GO" id="GO:0009252">
    <property type="term" value="P:peptidoglycan biosynthetic process"/>
    <property type="evidence" value="ECO:0007669"/>
    <property type="project" value="UniProtKB-UniRule"/>
</dbReference>
<comment type="pathway">
    <text evidence="10 11">Cell wall biogenesis; peptidoglycan biosynthesis.</text>
</comment>
<dbReference type="InterPro" id="IPR004101">
    <property type="entry name" value="Mur_ligase_C"/>
</dbReference>
<keyword evidence="8 10" id="KW-0131">Cell cycle</keyword>
<dbReference type="GO" id="GO:0071555">
    <property type="term" value="P:cell wall organization"/>
    <property type="evidence" value="ECO:0007669"/>
    <property type="project" value="UniProtKB-KW"/>
</dbReference>
<dbReference type="GO" id="GO:0008766">
    <property type="term" value="F:UDP-N-acetylmuramoylalanyl-D-glutamyl-2,6-diaminopimelate-D-alanyl-D-alanine ligase activity"/>
    <property type="evidence" value="ECO:0007669"/>
    <property type="project" value="RHEA"/>
</dbReference>
<keyword evidence="3 10" id="KW-0132">Cell division</keyword>
<dbReference type="InterPro" id="IPR035911">
    <property type="entry name" value="MurE/MurF_N"/>
</dbReference>
<reference evidence="14 15" key="1">
    <citation type="submission" date="2017-02" db="EMBL/GenBank/DDBJ databases">
        <title>Genomic diversity within the haloalkaliphilic genus Thioalkalivibrio.</title>
        <authorList>
            <person name="Ahn A.-C."/>
            <person name="Meier-Kolthoff J."/>
            <person name="Overmars L."/>
            <person name="Richter M."/>
            <person name="Woyke T."/>
            <person name="Sorokin D.Y."/>
            <person name="Muyzer G."/>
        </authorList>
    </citation>
    <scope>NUCLEOTIDE SEQUENCE [LARGE SCALE GENOMIC DNA]</scope>
    <source>
        <strain evidence="14 15">HL17</strain>
    </source>
</reference>
<dbReference type="Proteomes" id="UP000189177">
    <property type="component" value="Unassembled WGS sequence"/>
</dbReference>
<accession>A0A1V2ZVL4</accession>
<evidence type="ECO:0000259" key="13">
    <source>
        <dbReference type="Pfam" id="PF08245"/>
    </source>
</evidence>
<keyword evidence="4 10" id="KW-0547">Nucleotide-binding</keyword>
<dbReference type="STRING" id="252474.B1A74_12295"/>
<evidence type="ECO:0000259" key="12">
    <source>
        <dbReference type="Pfam" id="PF02875"/>
    </source>
</evidence>
<evidence type="ECO:0000256" key="9">
    <source>
        <dbReference type="ARBA" id="ARBA00023316"/>
    </source>
</evidence>
<keyword evidence="1 10" id="KW-0963">Cytoplasm</keyword>
<evidence type="ECO:0000256" key="10">
    <source>
        <dbReference type="HAMAP-Rule" id="MF_02019"/>
    </source>
</evidence>
<dbReference type="InterPro" id="IPR051046">
    <property type="entry name" value="MurCDEF_CellWall_CoF430Synth"/>
</dbReference>
<protein>
    <recommendedName>
        <fullName evidence="10 11">UDP-N-acetylmuramoyl-tripeptide--D-alanyl-D-alanine ligase</fullName>
        <ecNumber evidence="10 11">6.3.2.10</ecNumber>
    </recommendedName>
    <alternativeName>
        <fullName evidence="10">D-alanyl-D-alanine-adding enzyme</fullName>
    </alternativeName>
</protein>
<dbReference type="InterPro" id="IPR036565">
    <property type="entry name" value="Mur-like_cat_sf"/>
</dbReference>
<dbReference type="GO" id="GO:0005737">
    <property type="term" value="C:cytoplasm"/>
    <property type="evidence" value="ECO:0007669"/>
    <property type="project" value="UniProtKB-SubCell"/>
</dbReference>
<dbReference type="NCBIfam" id="TIGR01143">
    <property type="entry name" value="murF"/>
    <property type="match status" value="1"/>
</dbReference>
<keyword evidence="2 10" id="KW-0436">Ligase</keyword>
<dbReference type="EC" id="6.3.2.10" evidence="10 11"/>
<dbReference type="OrthoDB" id="9801978at2"/>
<dbReference type="InterPro" id="IPR005863">
    <property type="entry name" value="UDP-N-AcMur_synth"/>
</dbReference>
<evidence type="ECO:0000256" key="4">
    <source>
        <dbReference type="ARBA" id="ARBA00022741"/>
    </source>
</evidence>
<organism evidence="14 15">
    <name type="scientific">Thioalkalivibrio halophilus</name>
    <dbReference type="NCBI Taxonomy" id="252474"/>
    <lineage>
        <taxon>Bacteria</taxon>
        <taxon>Pseudomonadati</taxon>
        <taxon>Pseudomonadota</taxon>
        <taxon>Gammaproteobacteria</taxon>
        <taxon>Chromatiales</taxon>
        <taxon>Ectothiorhodospiraceae</taxon>
        <taxon>Thioalkalivibrio</taxon>
    </lineage>
</organism>
<dbReference type="GO" id="GO:0047480">
    <property type="term" value="F:UDP-N-acetylmuramoyl-tripeptide-D-alanyl-D-alanine ligase activity"/>
    <property type="evidence" value="ECO:0007669"/>
    <property type="project" value="UniProtKB-UniRule"/>
</dbReference>
<keyword evidence="6 10" id="KW-0133">Cell shape</keyword>
<dbReference type="GO" id="GO:0005524">
    <property type="term" value="F:ATP binding"/>
    <property type="evidence" value="ECO:0007669"/>
    <property type="project" value="UniProtKB-UniRule"/>
</dbReference>
<name>A0A1V2ZVL4_9GAMM</name>
<feature type="binding site" evidence="10">
    <location>
        <begin position="107"/>
        <end position="113"/>
    </location>
    <ligand>
        <name>ATP</name>
        <dbReference type="ChEBI" id="CHEBI:30616"/>
    </ligand>
</feature>
<dbReference type="PANTHER" id="PTHR43024:SF1">
    <property type="entry name" value="UDP-N-ACETYLMURAMOYL-TRIPEPTIDE--D-ALANYL-D-ALANINE LIGASE"/>
    <property type="match status" value="1"/>
</dbReference>
<dbReference type="InterPro" id="IPR036615">
    <property type="entry name" value="Mur_ligase_C_dom_sf"/>
</dbReference>
<evidence type="ECO:0000256" key="1">
    <source>
        <dbReference type="ARBA" id="ARBA00022490"/>
    </source>
</evidence>
<keyword evidence="5 10" id="KW-0067">ATP-binding</keyword>
<comment type="catalytic activity">
    <reaction evidence="10 11">
        <text>D-alanyl-D-alanine + UDP-N-acetyl-alpha-D-muramoyl-L-alanyl-gamma-D-glutamyl-meso-2,6-diaminopimelate + ATP = UDP-N-acetyl-alpha-D-muramoyl-L-alanyl-gamma-D-glutamyl-meso-2,6-diaminopimeloyl-D-alanyl-D-alanine + ADP + phosphate + H(+)</text>
        <dbReference type="Rhea" id="RHEA:28374"/>
        <dbReference type="ChEBI" id="CHEBI:15378"/>
        <dbReference type="ChEBI" id="CHEBI:30616"/>
        <dbReference type="ChEBI" id="CHEBI:43474"/>
        <dbReference type="ChEBI" id="CHEBI:57822"/>
        <dbReference type="ChEBI" id="CHEBI:61386"/>
        <dbReference type="ChEBI" id="CHEBI:83905"/>
        <dbReference type="ChEBI" id="CHEBI:456216"/>
        <dbReference type="EC" id="6.3.2.10"/>
    </reaction>
</comment>
<evidence type="ECO:0000256" key="2">
    <source>
        <dbReference type="ARBA" id="ARBA00022598"/>
    </source>
</evidence>
<evidence type="ECO:0000256" key="6">
    <source>
        <dbReference type="ARBA" id="ARBA00022960"/>
    </source>
</evidence>
<proteinExistence type="inferred from homology"/>
<dbReference type="UniPathway" id="UPA00219"/>
<evidence type="ECO:0000256" key="3">
    <source>
        <dbReference type="ARBA" id="ARBA00022618"/>
    </source>
</evidence>
<dbReference type="SUPFAM" id="SSF53244">
    <property type="entry name" value="MurD-like peptide ligases, peptide-binding domain"/>
    <property type="match status" value="1"/>
</dbReference>
<comment type="caution">
    <text evidence="14">The sequence shown here is derived from an EMBL/GenBank/DDBJ whole genome shotgun (WGS) entry which is preliminary data.</text>
</comment>
<dbReference type="Gene3D" id="3.40.1190.10">
    <property type="entry name" value="Mur-like, catalytic domain"/>
    <property type="match status" value="1"/>
</dbReference>
<sequence length="457" mass="48315">MIRMTAGELATAVGGRLQGDAGVAFTGVFSDTRTPREGGLFVALRGPNFDAHDHLHADLPAPVLLVRRAREDLPQTQVVVPDTGEALGRLAATWRRRCRARVIALTGSNGKTTTREMLRSILARMGRVHATEGNLNNEIGTPLTLLAMPEDTDFAVIELGANHAGEIGRMAAWTQPHVAMITNAGHAHLEGFGSLEGVAHAKAEIYSGLPAQGGTAVVNLDDPFADYWLSLNEHHHLQRFSLEGGGEVEGVWVAPDRLRLTILGASREIRLAGPGRHVAANAVAAAAAANAAGAAIDIIAQGLSDWRPVAGRLQALQHAGGARIWDDSYNANPDSLRAGLEVLAAVPGRRILVLGEMGELGGDAAALHVATGREARAMGIDFCLALGELGRETADAFGEQGEWFPDHAALVARLQGLLDERTTVLVKGSRSQHMESIVEALDAQPLNPEAADAVRTD</sequence>
<evidence type="ECO:0000256" key="5">
    <source>
        <dbReference type="ARBA" id="ARBA00022840"/>
    </source>
</evidence>
<dbReference type="AlphaFoldDB" id="A0A1V2ZVL4"/>
<feature type="domain" description="Mur ligase central" evidence="13">
    <location>
        <begin position="106"/>
        <end position="289"/>
    </location>
</feature>
<dbReference type="HAMAP" id="MF_02019">
    <property type="entry name" value="MurF"/>
    <property type="match status" value="1"/>
</dbReference>
<evidence type="ECO:0000313" key="15">
    <source>
        <dbReference type="Proteomes" id="UP000189177"/>
    </source>
</evidence>
<feature type="domain" description="Mur ligase C-terminal" evidence="12">
    <location>
        <begin position="311"/>
        <end position="430"/>
    </location>
</feature>
<evidence type="ECO:0000256" key="7">
    <source>
        <dbReference type="ARBA" id="ARBA00022984"/>
    </source>
</evidence>
<dbReference type="RefSeq" id="WP_077244796.1">
    <property type="nucleotide sequence ID" value="NZ_MUZR01000058.1"/>
</dbReference>
<dbReference type="Gene3D" id="3.90.190.20">
    <property type="entry name" value="Mur ligase, C-terminal domain"/>
    <property type="match status" value="1"/>
</dbReference>
<dbReference type="Pfam" id="PF02875">
    <property type="entry name" value="Mur_ligase_C"/>
    <property type="match status" value="1"/>
</dbReference>
<dbReference type="Pfam" id="PF08245">
    <property type="entry name" value="Mur_ligase_M"/>
    <property type="match status" value="1"/>
</dbReference>